<organism evidence="3 4">
    <name type="scientific">Stemphylium lycopersici</name>
    <name type="common">Tomato gray leaf spot disease fungus</name>
    <name type="synonym">Thyrospora lycopersici</name>
    <dbReference type="NCBI Taxonomy" id="183478"/>
    <lineage>
        <taxon>Eukaryota</taxon>
        <taxon>Fungi</taxon>
        <taxon>Dikarya</taxon>
        <taxon>Ascomycota</taxon>
        <taxon>Pezizomycotina</taxon>
        <taxon>Dothideomycetes</taxon>
        <taxon>Pleosporomycetidae</taxon>
        <taxon>Pleosporales</taxon>
        <taxon>Pleosporineae</taxon>
        <taxon>Pleosporaceae</taxon>
        <taxon>Stemphylium</taxon>
    </lineage>
</organism>
<keyword evidence="4" id="KW-1185">Reference proteome</keyword>
<dbReference type="PANTHER" id="PTHR12775">
    <property type="entry name" value="PROTEIN C20ORF43 HOMOLOG"/>
    <property type="match status" value="1"/>
</dbReference>
<proteinExistence type="predicted"/>
<feature type="region of interest" description="Disordered" evidence="2">
    <location>
        <begin position="79"/>
        <end position="99"/>
    </location>
</feature>
<feature type="compositionally biased region" description="Polar residues" evidence="2">
    <location>
        <begin position="1045"/>
        <end position="1061"/>
    </location>
</feature>
<dbReference type="STRING" id="183478.A0A364MZC2"/>
<feature type="repeat" description="PPR" evidence="1">
    <location>
        <begin position="186"/>
        <end position="220"/>
    </location>
</feature>
<evidence type="ECO:0000256" key="2">
    <source>
        <dbReference type="SAM" id="MobiDB-lite"/>
    </source>
</evidence>
<feature type="region of interest" description="Disordered" evidence="2">
    <location>
        <begin position="711"/>
        <end position="734"/>
    </location>
</feature>
<feature type="compositionally biased region" description="Basic and acidic residues" evidence="2">
    <location>
        <begin position="723"/>
        <end position="734"/>
    </location>
</feature>
<feature type="region of interest" description="Disordered" evidence="2">
    <location>
        <begin position="752"/>
        <end position="793"/>
    </location>
</feature>
<dbReference type="EMBL" id="QGDH01000100">
    <property type="protein sequence ID" value="RAR07440.1"/>
    <property type="molecule type" value="Genomic_DNA"/>
</dbReference>
<dbReference type="Gene3D" id="1.25.40.10">
    <property type="entry name" value="Tetratricopeptide repeat domain"/>
    <property type="match status" value="1"/>
</dbReference>
<evidence type="ECO:0000256" key="1">
    <source>
        <dbReference type="PROSITE-ProRule" id="PRU00708"/>
    </source>
</evidence>
<dbReference type="Pfam" id="PF13041">
    <property type="entry name" value="PPR_2"/>
    <property type="match status" value="1"/>
</dbReference>
<feature type="compositionally biased region" description="Basic and acidic residues" evidence="2">
    <location>
        <begin position="1031"/>
        <end position="1043"/>
    </location>
</feature>
<dbReference type="AlphaFoldDB" id="A0A364MZC2"/>
<evidence type="ECO:0000313" key="3">
    <source>
        <dbReference type="EMBL" id="RAR07440.1"/>
    </source>
</evidence>
<evidence type="ECO:0000313" key="4">
    <source>
        <dbReference type="Proteomes" id="UP000249619"/>
    </source>
</evidence>
<dbReference type="GO" id="GO:0005634">
    <property type="term" value="C:nucleus"/>
    <property type="evidence" value="ECO:0007669"/>
    <property type="project" value="TreeGrafter"/>
</dbReference>
<feature type="region of interest" description="Disordered" evidence="2">
    <location>
        <begin position="993"/>
        <end position="1113"/>
    </location>
</feature>
<name>A0A364MZC2_STELY</name>
<feature type="compositionally biased region" description="Basic residues" evidence="2">
    <location>
        <begin position="997"/>
        <end position="1010"/>
    </location>
</feature>
<reference evidence="4" key="1">
    <citation type="submission" date="2018-05" db="EMBL/GenBank/DDBJ databases">
        <title>Draft genome sequence of Stemphylium lycopersici strain CIDEFI 213.</title>
        <authorList>
            <person name="Medina R."/>
            <person name="Franco M.E.E."/>
            <person name="Lucentini C.G."/>
            <person name="Saparrat M.C.N."/>
            <person name="Balatti P.A."/>
        </authorList>
    </citation>
    <scope>NUCLEOTIDE SEQUENCE [LARGE SCALE GENOMIC DNA]</scope>
    <source>
        <strain evidence="4">CIDEFI 213</strain>
    </source>
</reference>
<comment type="caution">
    <text evidence="3">The sequence shown here is derived from an EMBL/GenBank/DDBJ whole genome shotgun (WGS) entry which is preliminary data.</text>
</comment>
<dbReference type="GO" id="GO:0006274">
    <property type="term" value="P:DNA replication termination"/>
    <property type="evidence" value="ECO:0007669"/>
    <property type="project" value="TreeGrafter"/>
</dbReference>
<dbReference type="Pfam" id="PF04641">
    <property type="entry name" value="Rtf2"/>
    <property type="match status" value="1"/>
</dbReference>
<dbReference type="Proteomes" id="UP000249619">
    <property type="component" value="Unassembled WGS sequence"/>
</dbReference>
<dbReference type="OrthoDB" id="185373at2759"/>
<feature type="region of interest" description="Disordered" evidence="2">
    <location>
        <begin position="407"/>
        <end position="427"/>
    </location>
</feature>
<protein>
    <submittedName>
        <fullName evidence="3">Pentatricopeptide repeat protein</fullName>
    </submittedName>
</protein>
<sequence>MGLGPPTCAATALGGTFFLARQFTLLVHNDSLSSDPMLNCRACLWRCTQALHGPTTNAHRLRRNVNPLLTQGQQRLLSTRHVEAERGPRNEEDRFKNSPLAARKKRTELLALRQTHDRSVDETPNLAKLGRKDPRMSSIDWNRRKLELRHLQDPLELATFVKKELAKNRSEEMLQLVRMASHSMGCIVSWNHIIDHYLKEGRVNDAIKIYNDMKKRAQFPDSYTYTILLRGLSMNAHTSGVLSKALSIYHSLSAPNARVEPSIIHTNAALKVCARAGDMDALWGVAGKIPESGPAAANSITYITMINAIRQSLLVDAPKGESEEETAARKERGIMEGRRMWEDIVGKWRSADLIIDEELVCAMGRLLLIGSRPRDWDDVLSLVEQTMDIPRLVPRLGSVERQNAGFPRVRAPNVPPQYRIDDDHLSPDDTPTRGDEFLALTPQGVGSAVSNPLIYARPGNNTLSVIQEACQKIVANKAAQEYWDLLTDPATYNIIPDINNLNMRLRNLRQNRASAAAVQLMQQDMMDKGIIPRPGTFRIAMSTCVRDKNNHNSLKHAGQILNMMFKVFEDADPKTITMYAELATKFPLAKGSDLIDALSILAPLAKDIRIQLGVGGGQRRYKRHAGPQYLKGEQRQDAISALRKIHGVYDKLLFSNLIAEEMKTPFKAERARLSAYIQRILFQDGAIRPSTGKVDVAAPLEEVDLHGYLQKEDGKEEEEVVAEEEKADSRPEWKKQWTDQRWHVHFPKLLEPPRLRRNPSSALTRVPGTPPNPRNTTTHTPSAPLSTMGNDGGSIPKRRELVKEAAKALTTAQIKEAQTEQQEYAWSTDPLTRKPLARPVVSDAAGFLYNKDSIIEFLLKDDDDAEKAEMKKVGGVKDSELGTFGDRVKGLKDVVEVKFEVEEKEGGEVGAKEIGEKWKCPITGERLGVGSKALYVVPCGHAFAGSVVKEVAARTCLTCNEPYAENDIIPILPTISTDIARLNLRMKNLKEKGLTHALKKAPGSKKKRKHADKDAANGEASENNVSAKPSSSDEDKKAKKDVGTTKPTANDGIKNSATASLTRKVLQEQEERNKRRKMAQNDNVNSLFNKTEHKTSAGNSADYMTRGFSIGKK</sequence>
<feature type="compositionally biased region" description="Polar residues" evidence="2">
    <location>
        <begin position="1080"/>
        <end position="1089"/>
    </location>
</feature>
<dbReference type="InterPro" id="IPR006735">
    <property type="entry name" value="Rtf2"/>
</dbReference>
<feature type="compositionally biased region" description="Basic and acidic residues" evidence="2">
    <location>
        <begin position="80"/>
        <end position="96"/>
    </location>
</feature>
<accession>A0A364MZC2</accession>
<dbReference type="InterPro" id="IPR002885">
    <property type="entry name" value="PPR_rpt"/>
</dbReference>
<dbReference type="PROSITE" id="PS51375">
    <property type="entry name" value="PPR"/>
    <property type="match status" value="1"/>
</dbReference>
<dbReference type="NCBIfam" id="TIGR00756">
    <property type="entry name" value="PPR"/>
    <property type="match status" value="1"/>
</dbReference>
<gene>
    <name evidence="3" type="ORF">DDE83_006485</name>
</gene>
<dbReference type="InterPro" id="IPR011990">
    <property type="entry name" value="TPR-like_helical_dom_sf"/>
</dbReference>
<dbReference type="PANTHER" id="PTHR12775:SF0">
    <property type="entry name" value="REPLICATION TERMINATION FACTOR 2"/>
    <property type="match status" value="1"/>
</dbReference>